<feature type="domain" description="Amidohydrolase-related" evidence="3">
    <location>
        <begin position="66"/>
        <end position="151"/>
    </location>
</feature>
<dbReference type="Gene3D" id="2.30.40.10">
    <property type="entry name" value="Urease, subunit C, domain 1"/>
    <property type="match status" value="1"/>
</dbReference>
<dbReference type="RefSeq" id="WP_343778895.1">
    <property type="nucleotide sequence ID" value="NZ_BAAADQ010000012.1"/>
</dbReference>
<gene>
    <name evidence="5" type="ORF">ABNG02_16280</name>
    <name evidence="4" type="ORF">GCM10008994_21030</name>
</gene>
<proteinExistence type="predicted"/>
<dbReference type="EMBL" id="BAAADQ010000012">
    <property type="protein sequence ID" value="GAA0545903.1"/>
    <property type="molecule type" value="Genomic_DNA"/>
</dbReference>
<organism evidence="4 6">
    <name type="scientific">Halorubrum ejinorense</name>
    <dbReference type="NCBI Taxonomy" id="425309"/>
    <lineage>
        <taxon>Archaea</taxon>
        <taxon>Methanobacteriati</taxon>
        <taxon>Methanobacteriota</taxon>
        <taxon>Stenosarchaea group</taxon>
        <taxon>Halobacteria</taxon>
        <taxon>Halobacteriales</taxon>
        <taxon>Haloferacaceae</taxon>
        <taxon>Halorubrum</taxon>
    </lineage>
</organism>
<dbReference type="SUPFAM" id="SSF51338">
    <property type="entry name" value="Composite domain of metallo-dependent hydrolases"/>
    <property type="match status" value="1"/>
</dbReference>
<evidence type="ECO:0000259" key="3">
    <source>
        <dbReference type="Pfam" id="PF01979"/>
    </source>
</evidence>
<evidence type="ECO:0000256" key="1">
    <source>
        <dbReference type="ARBA" id="ARBA00022801"/>
    </source>
</evidence>
<dbReference type="Proteomes" id="UP001567571">
    <property type="component" value="Unassembled WGS sequence"/>
</dbReference>
<dbReference type="EMBL" id="JBEDNW010000011">
    <property type="protein sequence ID" value="MEZ3168871.1"/>
    <property type="molecule type" value="Genomic_DNA"/>
</dbReference>
<dbReference type="InterPro" id="IPR011059">
    <property type="entry name" value="Metal-dep_hydrolase_composite"/>
</dbReference>
<dbReference type="PANTHER" id="PTHR43794:SF11">
    <property type="entry name" value="AMIDOHYDROLASE-RELATED DOMAIN-CONTAINING PROTEIN"/>
    <property type="match status" value="1"/>
</dbReference>
<reference evidence="4" key="2">
    <citation type="submission" date="2023-12" db="EMBL/GenBank/DDBJ databases">
        <authorList>
            <person name="Sun Q."/>
            <person name="Inoue M."/>
        </authorList>
    </citation>
    <scope>NUCLEOTIDE SEQUENCE</scope>
    <source>
        <strain evidence="4">JCM 14265</strain>
    </source>
</reference>
<evidence type="ECO:0000313" key="7">
    <source>
        <dbReference type="Proteomes" id="UP001567571"/>
    </source>
</evidence>
<comment type="caution">
    <text evidence="4">The sequence shown here is derived from an EMBL/GenBank/DDBJ whole genome shotgun (WGS) entry which is preliminary data.</text>
</comment>
<dbReference type="InterPro" id="IPR032466">
    <property type="entry name" value="Metal_Hydrolase"/>
</dbReference>
<dbReference type="PANTHER" id="PTHR43794">
    <property type="entry name" value="AMINOHYDROLASE SSNA-RELATED"/>
    <property type="match status" value="1"/>
</dbReference>
<evidence type="ECO:0000256" key="2">
    <source>
        <dbReference type="SAM" id="MobiDB-lite"/>
    </source>
</evidence>
<dbReference type="Gene3D" id="3.20.20.140">
    <property type="entry name" value="Metal-dependent hydrolases"/>
    <property type="match status" value="1"/>
</dbReference>
<dbReference type="Pfam" id="PF01979">
    <property type="entry name" value="Amidohydro_1"/>
    <property type="match status" value="1"/>
</dbReference>
<name>A0AAV3STB5_9EURY</name>
<sequence>MGFAETVREIGSDRVRPYLFPYTLDTCSPELSQRANAEADRLGIHLRMVFVRRGIALDPFSRYRVGVNMAIGTDTFPHDPVSVLRWTASAGKTVEQRADMAIGRELFDNATLGGARAFNRSDLGHLAPGAKADVVCIDLSQLHTAPVYDPIWALIHYATPTDIAQVFIDSTHLVEDGSIRGLDERRVLAEAGESMRNRAGRSPTVRVPTGSPRPSP</sequence>
<evidence type="ECO:0000313" key="5">
    <source>
        <dbReference type="EMBL" id="MEZ3168871.1"/>
    </source>
</evidence>
<keyword evidence="7" id="KW-1185">Reference proteome</keyword>
<dbReference type="SUPFAM" id="SSF51556">
    <property type="entry name" value="Metallo-dependent hydrolases"/>
    <property type="match status" value="1"/>
</dbReference>
<dbReference type="InterPro" id="IPR050287">
    <property type="entry name" value="MTA/SAH_deaminase"/>
</dbReference>
<dbReference type="InterPro" id="IPR006680">
    <property type="entry name" value="Amidohydro-rel"/>
</dbReference>
<evidence type="ECO:0000313" key="4">
    <source>
        <dbReference type="EMBL" id="GAA0545903.1"/>
    </source>
</evidence>
<accession>A0AAV3STB5</accession>
<dbReference type="Proteomes" id="UP001501425">
    <property type="component" value="Unassembled WGS sequence"/>
</dbReference>
<reference evidence="5 7" key="3">
    <citation type="submission" date="2024-06" db="EMBL/GenBank/DDBJ databases">
        <title>Halorubrum miltondacostae sp. nov., a potential PHA producer isolated from an inland solar saltern in Rio Maior, Portugal.</title>
        <authorList>
            <person name="Albuquerque L."/>
            <person name="Viver T."/>
            <person name="Barroso C."/>
            <person name="Claudino R."/>
            <person name="Galvan M."/>
            <person name="Simoes G."/>
            <person name="Lobo Da Cunha A."/>
            <person name="Egas C."/>
        </authorList>
    </citation>
    <scope>NUCLEOTIDE SEQUENCE [LARGE SCALE GENOMIC DNA]</scope>
    <source>
        <strain evidence="5 7">DSM 18646</strain>
    </source>
</reference>
<dbReference type="GO" id="GO:0016810">
    <property type="term" value="F:hydrolase activity, acting on carbon-nitrogen (but not peptide) bonds"/>
    <property type="evidence" value="ECO:0007669"/>
    <property type="project" value="InterPro"/>
</dbReference>
<evidence type="ECO:0000313" key="6">
    <source>
        <dbReference type="Proteomes" id="UP001501425"/>
    </source>
</evidence>
<protein>
    <submittedName>
        <fullName evidence="5">Amidohydrolase family protein</fullName>
    </submittedName>
</protein>
<keyword evidence="1" id="KW-0378">Hydrolase</keyword>
<reference evidence="4" key="1">
    <citation type="journal article" date="2014" name="Int. J. Syst. Evol. Microbiol.">
        <title>Complete genome sequence of Corynebacterium casei LMG S-19264T (=DSM 44701T), isolated from a smear-ripened cheese.</title>
        <authorList>
            <consortium name="US DOE Joint Genome Institute (JGI-PGF)"/>
            <person name="Walter F."/>
            <person name="Albersmeier A."/>
            <person name="Kalinowski J."/>
            <person name="Ruckert C."/>
        </authorList>
    </citation>
    <scope>NUCLEOTIDE SEQUENCE</scope>
    <source>
        <strain evidence="4">JCM 14265</strain>
    </source>
</reference>
<dbReference type="AlphaFoldDB" id="A0AAV3STB5"/>
<feature type="region of interest" description="Disordered" evidence="2">
    <location>
        <begin position="191"/>
        <end position="216"/>
    </location>
</feature>